<dbReference type="Gene3D" id="6.10.340.10">
    <property type="match status" value="1"/>
</dbReference>
<keyword evidence="10" id="KW-0902">Two-component regulatory system</keyword>
<evidence type="ECO:0000259" key="14">
    <source>
        <dbReference type="PROSITE" id="PS50885"/>
    </source>
</evidence>
<name>A0AA97CVY3_9ACTN</name>
<dbReference type="InterPro" id="IPR005467">
    <property type="entry name" value="His_kinase_dom"/>
</dbReference>
<evidence type="ECO:0000256" key="12">
    <source>
        <dbReference type="SAM" id="Phobius"/>
    </source>
</evidence>
<evidence type="ECO:0000256" key="8">
    <source>
        <dbReference type="ARBA" id="ARBA00022777"/>
    </source>
</evidence>
<dbReference type="CDD" id="cd00082">
    <property type="entry name" value="HisKA"/>
    <property type="match status" value="1"/>
</dbReference>
<dbReference type="AlphaFoldDB" id="A0AA97CVY3"/>
<dbReference type="PRINTS" id="PR00344">
    <property type="entry name" value="BCTRLSENSOR"/>
</dbReference>
<keyword evidence="11 12" id="KW-0472">Membrane</keyword>
<evidence type="ECO:0000256" key="7">
    <source>
        <dbReference type="ARBA" id="ARBA00022692"/>
    </source>
</evidence>
<dbReference type="Gene3D" id="1.10.287.130">
    <property type="match status" value="1"/>
</dbReference>
<evidence type="ECO:0000256" key="11">
    <source>
        <dbReference type="ARBA" id="ARBA00023136"/>
    </source>
</evidence>
<comment type="cofactor">
    <cofactor evidence="2">
        <name>a divalent metal cation</name>
        <dbReference type="ChEBI" id="CHEBI:60240"/>
    </cofactor>
</comment>
<comment type="subcellular location">
    <subcellularLocation>
        <location evidence="3">Cell membrane</location>
    </subcellularLocation>
</comment>
<dbReference type="SMART" id="SM00304">
    <property type="entry name" value="HAMP"/>
    <property type="match status" value="1"/>
</dbReference>
<protein>
    <recommendedName>
        <fullName evidence="4">histidine kinase</fullName>
        <ecNumber evidence="4">2.7.13.3</ecNumber>
    </recommendedName>
</protein>
<evidence type="ECO:0000313" key="15">
    <source>
        <dbReference type="EMBL" id="WOC12784.1"/>
    </source>
</evidence>
<dbReference type="InterPro" id="IPR003594">
    <property type="entry name" value="HATPase_dom"/>
</dbReference>
<accession>A0AA97CVY3</accession>
<evidence type="ECO:0000259" key="13">
    <source>
        <dbReference type="PROSITE" id="PS50109"/>
    </source>
</evidence>
<keyword evidence="8" id="KW-0418">Kinase</keyword>
<dbReference type="SMART" id="SM00388">
    <property type="entry name" value="HisKA"/>
    <property type="match status" value="1"/>
</dbReference>
<dbReference type="InterPro" id="IPR004358">
    <property type="entry name" value="Sig_transdc_His_kin-like_C"/>
</dbReference>
<keyword evidence="9 12" id="KW-1133">Transmembrane helix</keyword>
<dbReference type="InterPro" id="IPR036890">
    <property type="entry name" value="HATPase_C_sf"/>
</dbReference>
<dbReference type="Gene3D" id="3.30.565.10">
    <property type="entry name" value="Histidine kinase-like ATPase, C-terminal domain"/>
    <property type="match status" value="1"/>
</dbReference>
<dbReference type="EC" id="2.7.13.3" evidence="4"/>
<sequence>MKAIATRLRAMPLRVTLVLSTVILVLIGLGGSGIAVTSAMRSDLTARADGELIDAVNGWAQPLGPHGDNSPEPPGVRRPPSQYFVAATLPNGFQITFNDYGAVPDLSSLPDGDASPRTVGSEGSGPNWRVVKRVSNGMSSVVAVPLSDVDATMTRLIWLQVGVGCVVLIVIGVLSYLLVQTSLRPLRRVEETAHAIAGGDLHQRVPARPVNTEVGSLGESVNAMLAQIQGAFAATEASEQQARASEGKMRRFVADASHELRTPLTSIKGFADLMSIGAAPDRDDAVRRISGEADRMTMLVEDLLMLARLDAQRPLAIEPVEVLPLLVDTVEAARVSAPGRDIDLDIVGFDPVTTVAGDGLRLRQVLGNLVGNAIAHTGGAVTVSAQVDGTDVVVAVVDRGPGLTADEREHIFERFYRGDPSRHREETGSGSGLGLSIVAALIHAHGGRVGVRSEPGEGACFWFALSRADGDRGAAAHPDTSADLDGPQ</sequence>
<dbReference type="GO" id="GO:0005509">
    <property type="term" value="F:calcium ion binding"/>
    <property type="evidence" value="ECO:0007669"/>
    <property type="project" value="UniProtKB-ARBA"/>
</dbReference>
<dbReference type="GO" id="GO:0000155">
    <property type="term" value="F:phosphorelay sensor kinase activity"/>
    <property type="evidence" value="ECO:0007669"/>
    <property type="project" value="InterPro"/>
</dbReference>
<dbReference type="SUPFAM" id="SSF47384">
    <property type="entry name" value="Homodimeric domain of signal transducing histidine kinase"/>
    <property type="match status" value="1"/>
</dbReference>
<dbReference type="Pfam" id="PF00672">
    <property type="entry name" value="HAMP"/>
    <property type="match status" value="1"/>
</dbReference>
<dbReference type="Pfam" id="PF00512">
    <property type="entry name" value="HisKA"/>
    <property type="match status" value="1"/>
</dbReference>
<organism evidence="15">
    <name type="scientific">Gordonia sp. MP11Mi</name>
    <dbReference type="NCBI Taxonomy" id="3022769"/>
    <lineage>
        <taxon>Bacteria</taxon>
        <taxon>Bacillati</taxon>
        <taxon>Actinomycetota</taxon>
        <taxon>Actinomycetes</taxon>
        <taxon>Mycobacteriales</taxon>
        <taxon>Gordoniaceae</taxon>
        <taxon>Gordonia</taxon>
    </lineage>
</organism>
<dbReference type="FunFam" id="3.30.565.10:FF:000006">
    <property type="entry name" value="Sensor histidine kinase WalK"/>
    <property type="match status" value="1"/>
</dbReference>
<evidence type="ECO:0000256" key="5">
    <source>
        <dbReference type="ARBA" id="ARBA00022553"/>
    </source>
</evidence>
<reference evidence="15" key="1">
    <citation type="submission" date="2023-06" db="EMBL/GenBank/DDBJ databases">
        <title>Gordonia sp. nov. and Pseudochrobactrum sp. nov., two species isolated from the burying beetle Nicrophorus vespilloides.</title>
        <authorList>
            <person name="Poehlein A."/>
            <person name="Guzman J."/>
            <person name="Daniel R."/>
            <person name="Vilcinskas A."/>
        </authorList>
    </citation>
    <scope>NUCLEOTIDE SEQUENCE</scope>
    <source>
        <strain evidence="15">MP11Mi</strain>
    </source>
</reference>
<feature type="domain" description="Histidine kinase" evidence="13">
    <location>
        <begin position="255"/>
        <end position="469"/>
    </location>
</feature>
<dbReference type="InterPro" id="IPR003660">
    <property type="entry name" value="HAMP_dom"/>
</dbReference>
<dbReference type="SUPFAM" id="SSF55874">
    <property type="entry name" value="ATPase domain of HSP90 chaperone/DNA topoisomerase II/histidine kinase"/>
    <property type="match status" value="1"/>
</dbReference>
<evidence type="ECO:0000256" key="10">
    <source>
        <dbReference type="ARBA" id="ARBA00023012"/>
    </source>
</evidence>
<feature type="domain" description="HAMP" evidence="14">
    <location>
        <begin position="180"/>
        <end position="233"/>
    </location>
</feature>
<keyword evidence="7 12" id="KW-0812">Transmembrane</keyword>
<dbReference type="SMART" id="SM00387">
    <property type="entry name" value="HATPase_c"/>
    <property type="match status" value="1"/>
</dbReference>
<dbReference type="PROSITE" id="PS50885">
    <property type="entry name" value="HAMP"/>
    <property type="match status" value="1"/>
</dbReference>
<dbReference type="InterPro" id="IPR036097">
    <property type="entry name" value="HisK_dim/P_sf"/>
</dbReference>
<dbReference type="InterPro" id="IPR050428">
    <property type="entry name" value="TCS_sensor_his_kinase"/>
</dbReference>
<evidence type="ECO:0000256" key="9">
    <source>
        <dbReference type="ARBA" id="ARBA00022989"/>
    </source>
</evidence>
<dbReference type="PROSITE" id="PS50109">
    <property type="entry name" value="HIS_KIN"/>
    <property type="match status" value="1"/>
</dbReference>
<dbReference type="CDD" id="cd00075">
    <property type="entry name" value="HATPase"/>
    <property type="match status" value="1"/>
</dbReference>
<evidence type="ECO:0000256" key="3">
    <source>
        <dbReference type="ARBA" id="ARBA00004236"/>
    </source>
</evidence>
<dbReference type="EMBL" id="CP128986">
    <property type="protein sequence ID" value="WOC12784.1"/>
    <property type="molecule type" value="Genomic_DNA"/>
</dbReference>
<dbReference type="GO" id="GO:0005886">
    <property type="term" value="C:plasma membrane"/>
    <property type="evidence" value="ECO:0007669"/>
    <property type="project" value="UniProtKB-SubCell"/>
</dbReference>
<evidence type="ECO:0000256" key="1">
    <source>
        <dbReference type="ARBA" id="ARBA00000085"/>
    </source>
</evidence>
<dbReference type="FunFam" id="1.10.287.130:FF:000001">
    <property type="entry name" value="Two-component sensor histidine kinase"/>
    <property type="match status" value="1"/>
</dbReference>
<gene>
    <name evidence="15" type="primary">sasA_2</name>
    <name evidence="15" type="ORF">MP11Mi_18760</name>
</gene>
<evidence type="ECO:0000256" key="4">
    <source>
        <dbReference type="ARBA" id="ARBA00012438"/>
    </source>
</evidence>
<dbReference type="Pfam" id="PF02518">
    <property type="entry name" value="HATPase_c"/>
    <property type="match status" value="1"/>
</dbReference>
<dbReference type="CDD" id="cd06225">
    <property type="entry name" value="HAMP"/>
    <property type="match status" value="1"/>
</dbReference>
<comment type="catalytic activity">
    <reaction evidence="1">
        <text>ATP + protein L-histidine = ADP + protein N-phospho-L-histidine.</text>
        <dbReference type="EC" id="2.7.13.3"/>
    </reaction>
</comment>
<dbReference type="SUPFAM" id="SSF158472">
    <property type="entry name" value="HAMP domain-like"/>
    <property type="match status" value="1"/>
</dbReference>
<proteinExistence type="predicted"/>
<feature type="transmembrane region" description="Helical" evidence="12">
    <location>
        <begin position="157"/>
        <end position="179"/>
    </location>
</feature>
<evidence type="ECO:0000256" key="6">
    <source>
        <dbReference type="ARBA" id="ARBA00022679"/>
    </source>
</evidence>
<keyword evidence="6 15" id="KW-0808">Transferase</keyword>
<dbReference type="PANTHER" id="PTHR45436">
    <property type="entry name" value="SENSOR HISTIDINE KINASE YKOH"/>
    <property type="match status" value="1"/>
</dbReference>
<dbReference type="PANTHER" id="PTHR45436:SF5">
    <property type="entry name" value="SENSOR HISTIDINE KINASE TRCS"/>
    <property type="match status" value="1"/>
</dbReference>
<dbReference type="InterPro" id="IPR003661">
    <property type="entry name" value="HisK_dim/P_dom"/>
</dbReference>
<keyword evidence="5" id="KW-0597">Phosphoprotein</keyword>
<evidence type="ECO:0000256" key="2">
    <source>
        <dbReference type="ARBA" id="ARBA00001968"/>
    </source>
</evidence>